<gene>
    <name evidence="2" type="ORF">BJY01DRAFT_178709</name>
</gene>
<feature type="compositionally biased region" description="Basic and acidic residues" evidence="1">
    <location>
        <begin position="367"/>
        <end position="377"/>
    </location>
</feature>
<name>A0ABR4KX70_9EURO</name>
<feature type="region of interest" description="Disordered" evidence="1">
    <location>
        <begin position="167"/>
        <end position="233"/>
    </location>
</feature>
<feature type="compositionally biased region" description="Polar residues" evidence="1">
    <location>
        <begin position="217"/>
        <end position="227"/>
    </location>
</feature>
<sequence length="653" mass="72950">MSRKTPQAAFFEEYDEDAHAILPDTRQTANLAAKRSKPDLRKSTREPFVEAASDSGYSSRTAATVNSTQSAPSGRKSPVPLKVDTSLRRADLERVRSRTKDRPPRDRSARPTREDKMHAAPFSAGYPPAHAQRSPSRGQRLERAYTNNYPSNYWDREQGMYHATTPVEPRQREYQYHSSRASTAYDYAPSSPQTTRYPPSTVVQVSHSSRPAGRVARSNSYHANNRPVSYHGGMGPPMGGMVYSQSPMRPYESGPPLSSSAYANTPAYPPPPPSLYSQHSGYYPYPDANSPPVHQDRSLSRPREQRMRRPSIYEGPPPDDYGTSEEEEEDEEEEELLEEDLEPVPQQQPPPPPMHPRQARPRLPSHSMHDRGEEDYYRTIQPPPVKHRAAPQIIQKRPELPRKSATTTSVIGERRPSRPSLDLTDLRDYLPEPGYQRSAREIMIPERNRSLRGQRRPSVAYHDSSRSTRQIAVENSVSRRPRPTMYDLPAGDEIEEKERSAEQYQASLSGKSGAVQVPVPLTADALMTKANSRAGSDSGSHKSRSASSRGSDARTHSGSGVLTTTRPEEDNNIIMTMNGVTMSFTQESVGGKRISVRTGQTGAVELNIEGKRPKKYLTGGSEYTAASSNSRKGDRKSDRASRRSSRSIYNGRH</sequence>
<evidence type="ECO:0000256" key="1">
    <source>
        <dbReference type="SAM" id="MobiDB-lite"/>
    </source>
</evidence>
<accession>A0ABR4KX70</accession>
<feature type="region of interest" description="Disordered" evidence="1">
    <location>
        <begin position="245"/>
        <end position="489"/>
    </location>
</feature>
<proteinExistence type="predicted"/>
<keyword evidence="3" id="KW-1185">Reference proteome</keyword>
<feature type="region of interest" description="Disordered" evidence="1">
    <location>
        <begin position="614"/>
        <end position="653"/>
    </location>
</feature>
<feature type="compositionally biased region" description="Polar residues" evidence="1">
    <location>
        <begin position="556"/>
        <end position="565"/>
    </location>
</feature>
<feature type="compositionally biased region" description="Polar residues" evidence="1">
    <location>
        <begin position="190"/>
        <end position="209"/>
    </location>
</feature>
<feature type="region of interest" description="Disordered" evidence="1">
    <location>
        <begin position="21"/>
        <end position="144"/>
    </location>
</feature>
<feature type="region of interest" description="Disordered" evidence="1">
    <location>
        <begin position="531"/>
        <end position="572"/>
    </location>
</feature>
<dbReference type="EMBL" id="JBFXLU010000007">
    <property type="protein sequence ID" value="KAL2856409.1"/>
    <property type="molecule type" value="Genomic_DNA"/>
</dbReference>
<feature type="compositionally biased region" description="Basic and acidic residues" evidence="1">
    <location>
        <begin position="438"/>
        <end position="449"/>
    </location>
</feature>
<reference evidence="2 3" key="1">
    <citation type="submission" date="2024-07" db="EMBL/GenBank/DDBJ databases">
        <title>Section-level genome sequencing and comparative genomics of Aspergillus sections Usti and Cavernicolus.</title>
        <authorList>
            <consortium name="Lawrence Berkeley National Laboratory"/>
            <person name="Nybo J.L."/>
            <person name="Vesth T.C."/>
            <person name="Theobald S."/>
            <person name="Frisvad J.C."/>
            <person name="Larsen T.O."/>
            <person name="Kjaerboelling I."/>
            <person name="Rothschild-Mancinelli K."/>
            <person name="Lyhne E.K."/>
            <person name="Kogle M.E."/>
            <person name="Barry K."/>
            <person name="Clum A."/>
            <person name="Na H."/>
            <person name="Ledsgaard L."/>
            <person name="Lin J."/>
            <person name="Lipzen A."/>
            <person name="Kuo A."/>
            <person name="Riley R."/>
            <person name="Mondo S."/>
            <person name="Labutti K."/>
            <person name="Haridas S."/>
            <person name="Pangalinan J."/>
            <person name="Salamov A.A."/>
            <person name="Simmons B.A."/>
            <person name="Magnuson J.K."/>
            <person name="Chen J."/>
            <person name="Drula E."/>
            <person name="Henrissat B."/>
            <person name="Wiebenga A."/>
            <person name="Lubbers R.J."/>
            <person name="Gomes A.C."/>
            <person name="Makela M.R."/>
            <person name="Stajich J."/>
            <person name="Grigoriev I.V."/>
            <person name="Mortensen U.H."/>
            <person name="De Vries R.P."/>
            <person name="Baker S.E."/>
            <person name="Andersen M.R."/>
        </authorList>
    </citation>
    <scope>NUCLEOTIDE SEQUENCE [LARGE SCALE GENOMIC DNA]</scope>
    <source>
        <strain evidence="2 3">CBS 123904</strain>
    </source>
</reference>
<evidence type="ECO:0008006" key="4">
    <source>
        <dbReference type="Google" id="ProtNLM"/>
    </source>
</evidence>
<feature type="compositionally biased region" description="Pro residues" evidence="1">
    <location>
        <begin position="346"/>
        <end position="355"/>
    </location>
</feature>
<feature type="compositionally biased region" description="Basic and acidic residues" evidence="1">
    <location>
        <begin position="85"/>
        <end position="118"/>
    </location>
</feature>
<feature type="compositionally biased region" description="Basic and acidic residues" evidence="1">
    <location>
        <begin position="36"/>
        <end position="48"/>
    </location>
</feature>
<feature type="compositionally biased region" description="Acidic residues" evidence="1">
    <location>
        <begin position="322"/>
        <end position="342"/>
    </location>
</feature>
<feature type="compositionally biased region" description="Basic and acidic residues" evidence="1">
    <location>
        <begin position="631"/>
        <end position="641"/>
    </location>
</feature>
<comment type="caution">
    <text evidence="2">The sequence shown here is derived from an EMBL/GenBank/DDBJ whole genome shotgun (WGS) entry which is preliminary data.</text>
</comment>
<protein>
    <recommendedName>
        <fullName evidence="4">CASC3/Barentsz eIF4AIII binding-domain-containing protein</fullName>
    </recommendedName>
</protein>
<feature type="compositionally biased region" description="Polar residues" evidence="1">
    <location>
        <begin position="55"/>
        <end position="72"/>
    </location>
</feature>
<feature type="compositionally biased region" description="Basic and acidic residues" evidence="1">
    <location>
        <begin position="294"/>
        <end position="307"/>
    </location>
</feature>
<feature type="compositionally biased region" description="Polar residues" evidence="1">
    <location>
        <begin position="467"/>
        <end position="478"/>
    </location>
</feature>
<evidence type="ECO:0000313" key="3">
    <source>
        <dbReference type="Proteomes" id="UP001610446"/>
    </source>
</evidence>
<organism evidence="2 3">
    <name type="scientific">Aspergillus pseudoustus</name>
    <dbReference type="NCBI Taxonomy" id="1810923"/>
    <lineage>
        <taxon>Eukaryota</taxon>
        <taxon>Fungi</taxon>
        <taxon>Dikarya</taxon>
        <taxon>Ascomycota</taxon>
        <taxon>Pezizomycotina</taxon>
        <taxon>Eurotiomycetes</taxon>
        <taxon>Eurotiomycetidae</taxon>
        <taxon>Eurotiales</taxon>
        <taxon>Aspergillaceae</taxon>
        <taxon>Aspergillus</taxon>
        <taxon>Aspergillus subgen. Nidulantes</taxon>
    </lineage>
</organism>
<evidence type="ECO:0000313" key="2">
    <source>
        <dbReference type="EMBL" id="KAL2856409.1"/>
    </source>
</evidence>
<dbReference type="Proteomes" id="UP001610446">
    <property type="component" value="Unassembled WGS sequence"/>
</dbReference>